<dbReference type="Pfam" id="PF01391">
    <property type="entry name" value="Collagen"/>
    <property type="match status" value="1"/>
</dbReference>
<feature type="transmembrane region" description="Helical" evidence="3">
    <location>
        <begin position="63"/>
        <end position="84"/>
    </location>
</feature>
<keyword evidence="3" id="KW-1133">Transmembrane helix</keyword>
<accession>A0A914I3U5</accession>
<evidence type="ECO:0000313" key="6">
    <source>
        <dbReference type="WBParaSite" id="Gr19_v10_g706.t1"/>
    </source>
</evidence>
<feature type="region of interest" description="Disordered" evidence="2">
    <location>
        <begin position="461"/>
        <end position="583"/>
    </location>
</feature>
<feature type="compositionally biased region" description="Low complexity" evidence="2">
    <location>
        <begin position="529"/>
        <end position="541"/>
    </location>
</feature>
<feature type="transmembrane region" description="Helical" evidence="3">
    <location>
        <begin position="104"/>
        <end position="128"/>
    </location>
</feature>
<evidence type="ECO:0000256" key="1">
    <source>
        <dbReference type="ARBA" id="ARBA00022737"/>
    </source>
</evidence>
<feature type="region of interest" description="Disordered" evidence="2">
    <location>
        <begin position="417"/>
        <end position="444"/>
    </location>
</feature>
<feature type="transmembrane region" description="Helical" evidence="3">
    <location>
        <begin position="268"/>
        <end position="288"/>
    </location>
</feature>
<reference evidence="6" key="1">
    <citation type="submission" date="2022-11" db="UniProtKB">
        <authorList>
            <consortium name="WormBaseParasite"/>
        </authorList>
    </citation>
    <scope>IDENTIFICATION</scope>
</reference>
<evidence type="ECO:0000313" key="5">
    <source>
        <dbReference type="Proteomes" id="UP000887572"/>
    </source>
</evidence>
<feature type="compositionally biased region" description="Gly residues" evidence="2">
    <location>
        <begin position="542"/>
        <end position="551"/>
    </location>
</feature>
<feature type="compositionally biased region" description="Basic and acidic residues" evidence="2">
    <location>
        <begin position="512"/>
        <end position="523"/>
    </location>
</feature>
<sequence>MATFSQSSQVFSPNVLDFILLFEHILSLCCKFGSILLMSLLLYIAHFRKGKLRVNSLSPCMQLYLVAQSVCSALGLPYVFYMLFWALPHILSGLHDNPYYSPYFLFWTGILEISYITAAPFLVTLLALERCIILKGTNLTVLWPRKVLFGAGLFIFVALWASTLFIYLGELPLQLDKVSDCKTASCETIRTLSIHSTGTKVFFGIINMICCIIFLLMLRSVGPNINLKNRTVKFTIFTEMFLNTLPALGSFLFNTLTGLVMANYVGELSISACPVDAFICALIYWKILVKSKAQSTVVTVKPMMTTATLGVIGLSGTTLLLCLFGIASIYDEIQSIWTELDLEMDRFKLETDDMWHDMLAMGAGTPSNRARRNAYGSYQAAGQQPAQTAGYNAPQPAPAPVAVCKCKAENACPPGPTGPAGGEGPPGLPGLPGKEGVPGITAENWHSAPFKGCINCPMGPTGTPGTAGKAGPRGRPGPKGSHGNPGRDGIPGIEGEQGTPGEEGRAGAAGKPGEKGTDAEKPIGRKGLRGPPGELGPVGPVGEVGGEGPPGKQGAAGVPGPPGLSGPGGNSGEEGREGSLGKTGQDAAYCECPNRGGGGKGKFGKKPRTAKGVRFARRRRFPPRLRRRAHAVAAFCFACRMLCVAGVACCARAACAANCSLSKRTESPAPGRTRWVTYSAVHWAPQPGNGTQMGGCIRLELA</sequence>
<dbReference type="InterPro" id="IPR008160">
    <property type="entry name" value="Collagen"/>
</dbReference>
<evidence type="ECO:0000259" key="4">
    <source>
        <dbReference type="SMART" id="SM01088"/>
    </source>
</evidence>
<dbReference type="Pfam" id="PF01484">
    <property type="entry name" value="Col_cuticle_N"/>
    <property type="match status" value="1"/>
</dbReference>
<feature type="compositionally biased region" description="Low complexity" evidence="2">
    <location>
        <begin position="461"/>
        <end position="470"/>
    </location>
</feature>
<dbReference type="AlphaFoldDB" id="A0A914I3U5"/>
<evidence type="ECO:0000256" key="3">
    <source>
        <dbReference type="SAM" id="Phobius"/>
    </source>
</evidence>
<feature type="transmembrane region" description="Helical" evidence="3">
    <location>
        <begin position="309"/>
        <end position="330"/>
    </location>
</feature>
<keyword evidence="1" id="KW-0677">Repeat</keyword>
<feature type="domain" description="Nematode cuticle collagen N-terminal" evidence="4">
    <location>
        <begin position="306"/>
        <end position="358"/>
    </location>
</feature>
<dbReference type="PANTHER" id="PTHR24637">
    <property type="entry name" value="COLLAGEN"/>
    <property type="match status" value="1"/>
</dbReference>
<feature type="transmembrane region" description="Helical" evidence="3">
    <location>
        <begin position="20"/>
        <end position="43"/>
    </location>
</feature>
<dbReference type="PANTHER" id="PTHR24637:SF421">
    <property type="entry name" value="CUTICLE COLLAGEN DPY-2"/>
    <property type="match status" value="1"/>
</dbReference>
<dbReference type="SMART" id="SM01088">
    <property type="entry name" value="Col_cuticle_N"/>
    <property type="match status" value="1"/>
</dbReference>
<name>A0A914I3U5_GLORO</name>
<feature type="transmembrane region" description="Helical" evidence="3">
    <location>
        <begin position="148"/>
        <end position="168"/>
    </location>
</feature>
<proteinExistence type="predicted"/>
<feature type="transmembrane region" description="Helical" evidence="3">
    <location>
        <begin position="201"/>
        <end position="219"/>
    </location>
</feature>
<keyword evidence="3" id="KW-0472">Membrane</keyword>
<feature type="transmembrane region" description="Helical" evidence="3">
    <location>
        <begin position="240"/>
        <end position="262"/>
    </location>
</feature>
<keyword evidence="3" id="KW-0812">Transmembrane</keyword>
<evidence type="ECO:0000256" key="2">
    <source>
        <dbReference type="SAM" id="MobiDB-lite"/>
    </source>
</evidence>
<dbReference type="WBParaSite" id="Gr19_v10_g706.t1">
    <property type="protein sequence ID" value="Gr19_v10_g706.t1"/>
    <property type="gene ID" value="Gr19_v10_g706"/>
</dbReference>
<dbReference type="GO" id="GO:0042302">
    <property type="term" value="F:structural constituent of cuticle"/>
    <property type="evidence" value="ECO:0007669"/>
    <property type="project" value="InterPro"/>
</dbReference>
<protein>
    <submittedName>
        <fullName evidence="6">Nematode cuticle collagen N-terminal domain-containing protein</fullName>
    </submittedName>
</protein>
<dbReference type="InterPro" id="IPR002486">
    <property type="entry name" value="Col_cuticle_N"/>
</dbReference>
<dbReference type="Proteomes" id="UP000887572">
    <property type="component" value="Unplaced"/>
</dbReference>
<organism evidence="5 6">
    <name type="scientific">Globodera rostochiensis</name>
    <name type="common">Golden nematode worm</name>
    <name type="synonym">Heterodera rostochiensis</name>
    <dbReference type="NCBI Taxonomy" id="31243"/>
    <lineage>
        <taxon>Eukaryota</taxon>
        <taxon>Metazoa</taxon>
        <taxon>Ecdysozoa</taxon>
        <taxon>Nematoda</taxon>
        <taxon>Chromadorea</taxon>
        <taxon>Rhabditida</taxon>
        <taxon>Tylenchina</taxon>
        <taxon>Tylenchomorpha</taxon>
        <taxon>Tylenchoidea</taxon>
        <taxon>Heteroderidae</taxon>
        <taxon>Heteroderinae</taxon>
        <taxon>Globodera</taxon>
    </lineage>
</organism>
<keyword evidence="5" id="KW-1185">Reference proteome</keyword>